<gene>
    <name evidence="1" type="ORF">AB0K40_16310</name>
</gene>
<accession>A0ABV3H3H3</accession>
<evidence type="ECO:0000313" key="2">
    <source>
        <dbReference type="Proteomes" id="UP001552427"/>
    </source>
</evidence>
<protein>
    <submittedName>
        <fullName evidence="1">Uncharacterized protein</fullName>
    </submittedName>
</protein>
<reference evidence="1 2" key="1">
    <citation type="submission" date="2024-06" db="EMBL/GenBank/DDBJ databases">
        <title>The Natural Products Discovery Center: Release of the First 8490 Sequenced Strains for Exploring Actinobacteria Biosynthetic Diversity.</title>
        <authorList>
            <person name="Kalkreuter E."/>
            <person name="Kautsar S.A."/>
            <person name="Yang D."/>
            <person name="Bader C.D."/>
            <person name="Teijaro C.N."/>
            <person name="Fluegel L."/>
            <person name="Davis C.M."/>
            <person name="Simpson J.R."/>
            <person name="Lauterbach L."/>
            <person name="Steele A.D."/>
            <person name="Gui C."/>
            <person name="Meng S."/>
            <person name="Li G."/>
            <person name="Viehrig K."/>
            <person name="Ye F."/>
            <person name="Su P."/>
            <person name="Kiefer A.F."/>
            <person name="Nichols A."/>
            <person name="Cepeda A.J."/>
            <person name="Yan W."/>
            <person name="Fan B."/>
            <person name="Jiang Y."/>
            <person name="Adhikari A."/>
            <person name="Zheng C.-J."/>
            <person name="Schuster L."/>
            <person name="Cowan T.M."/>
            <person name="Smanski M.J."/>
            <person name="Chevrette M.G."/>
            <person name="De Carvalho L.P.S."/>
            <person name="Shen B."/>
        </authorList>
    </citation>
    <scope>NUCLEOTIDE SEQUENCE [LARGE SCALE GENOMIC DNA]</scope>
    <source>
        <strain evidence="1 2">NPDC049574</strain>
    </source>
</reference>
<dbReference type="RefSeq" id="WP_364449997.1">
    <property type="nucleotide sequence ID" value="NZ_JBFARM010000004.1"/>
</dbReference>
<sequence length="79" mass="8757">MTLQELAARYPNWVVWRGATDTGPGSWYATRRAMPLSNEQIDAGMAQTVSGDDPAALVRELEWQHELASTLSRNARVSP</sequence>
<keyword evidence="2" id="KW-1185">Reference proteome</keyword>
<proteinExistence type="predicted"/>
<evidence type="ECO:0000313" key="1">
    <source>
        <dbReference type="EMBL" id="MEV4287068.1"/>
    </source>
</evidence>
<dbReference type="Proteomes" id="UP001552427">
    <property type="component" value="Unassembled WGS sequence"/>
</dbReference>
<name>A0ABV3H3H3_9ACTN</name>
<dbReference type="EMBL" id="JBFARM010000004">
    <property type="protein sequence ID" value="MEV4287068.1"/>
    <property type="molecule type" value="Genomic_DNA"/>
</dbReference>
<comment type="caution">
    <text evidence="1">The sequence shown here is derived from an EMBL/GenBank/DDBJ whole genome shotgun (WGS) entry which is preliminary data.</text>
</comment>
<organism evidence="1 2">
    <name type="scientific">Nonomuraea bangladeshensis</name>
    <dbReference type="NCBI Taxonomy" id="404385"/>
    <lineage>
        <taxon>Bacteria</taxon>
        <taxon>Bacillati</taxon>
        <taxon>Actinomycetota</taxon>
        <taxon>Actinomycetes</taxon>
        <taxon>Streptosporangiales</taxon>
        <taxon>Streptosporangiaceae</taxon>
        <taxon>Nonomuraea</taxon>
    </lineage>
</organism>